<sequence>MASDDQDQKMVEMLQKLQADIDNSVREVLSEKGVDVDRGFEVLNWEDGARGVIQAGPCASQGDCIARCKPNVVLCATDLICEADHICGYRCRIVQDQCGQRICYSQPH</sequence>
<name>A0ABT3HD89_9HYPH</name>
<keyword evidence="2" id="KW-1185">Reference proteome</keyword>
<comment type="caution">
    <text evidence="1">The sequence shown here is derived from an EMBL/GenBank/DDBJ whole genome shotgun (WGS) entry which is preliminary data.</text>
</comment>
<dbReference type="RefSeq" id="WP_264602000.1">
    <property type="nucleotide sequence ID" value="NZ_JAOQNS010000007.1"/>
</dbReference>
<dbReference type="EMBL" id="JAOQNS010000007">
    <property type="protein sequence ID" value="MCW2308381.1"/>
    <property type="molecule type" value="Genomic_DNA"/>
</dbReference>
<protein>
    <submittedName>
        <fullName evidence="1">Uncharacterized protein involved in tellurium resistance</fullName>
    </submittedName>
</protein>
<proteinExistence type="predicted"/>
<evidence type="ECO:0000313" key="1">
    <source>
        <dbReference type="EMBL" id="MCW2308381.1"/>
    </source>
</evidence>
<dbReference type="Proteomes" id="UP001209755">
    <property type="component" value="Unassembled WGS sequence"/>
</dbReference>
<organism evidence="1 2">
    <name type="scientific">Rhodobium gokarnense</name>
    <dbReference type="NCBI Taxonomy" id="364296"/>
    <lineage>
        <taxon>Bacteria</taxon>
        <taxon>Pseudomonadati</taxon>
        <taxon>Pseudomonadota</taxon>
        <taxon>Alphaproteobacteria</taxon>
        <taxon>Hyphomicrobiales</taxon>
        <taxon>Rhodobiaceae</taxon>
        <taxon>Rhodobium</taxon>
    </lineage>
</organism>
<evidence type="ECO:0000313" key="2">
    <source>
        <dbReference type="Proteomes" id="UP001209755"/>
    </source>
</evidence>
<gene>
    <name evidence="1" type="ORF">M2319_002723</name>
</gene>
<reference evidence="2" key="1">
    <citation type="submission" date="2023-07" db="EMBL/GenBank/DDBJ databases">
        <title>Genome sequencing of Purple Non-Sulfur Bacteria from various extreme environments.</title>
        <authorList>
            <person name="Mayer M."/>
        </authorList>
    </citation>
    <scope>NUCLEOTIDE SEQUENCE [LARGE SCALE GENOMIC DNA]</scope>
    <source>
        <strain evidence="2">DSM 17935</strain>
    </source>
</reference>
<accession>A0ABT3HD89</accession>